<dbReference type="EMBL" id="JBEYBF010000004">
    <property type="protein sequence ID" value="MEU1951784.1"/>
    <property type="molecule type" value="Genomic_DNA"/>
</dbReference>
<dbReference type="Pfam" id="PF07690">
    <property type="entry name" value="MFS_1"/>
    <property type="match status" value="1"/>
</dbReference>
<proteinExistence type="predicted"/>
<keyword evidence="3" id="KW-1003">Cell membrane</keyword>
<keyword evidence="6 7" id="KW-0472">Membrane</keyword>
<feature type="transmembrane region" description="Helical" evidence="7">
    <location>
        <begin position="51"/>
        <end position="71"/>
    </location>
</feature>
<accession>A0ABV2WLM4</accession>
<dbReference type="PANTHER" id="PTHR42718">
    <property type="entry name" value="MAJOR FACILITATOR SUPERFAMILY MULTIDRUG TRANSPORTER MFSC"/>
    <property type="match status" value="1"/>
</dbReference>
<feature type="transmembrane region" description="Helical" evidence="7">
    <location>
        <begin position="203"/>
        <end position="220"/>
    </location>
</feature>
<feature type="transmembrane region" description="Helical" evidence="7">
    <location>
        <begin position="16"/>
        <end position="39"/>
    </location>
</feature>
<feature type="transmembrane region" description="Helical" evidence="7">
    <location>
        <begin position="264"/>
        <end position="284"/>
    </location>
</feature>
<dbReference type="SUPFAM" id="SSF103473">
    <property type="entry name" value="MFS general substrate transporter"/>
    <property type="match status" value="1"/>
</dbReference>
<organism evidence="9 10">
    <name type="scientific">Nocardia rhamnosiphila</name>
    <dbReference type="NCBI Taxonomy" id="426716"/>
    <lineage>
        <taxon>Bacteria</taxon>
        <taxon>Bacillati</taxon>
        <taxon>Actinomycetota</taxon>
        <taxon>Actinomycetes</taxon>
        <taxon>Mycobacteriales</taxon>
        <taxon>Nocardiaceae</taxon>
        <taxon>Nocardia</taxon>
    </lineage>
</organism>
<feature type="transmembrane region" description="Helical" evidence="7">
    <location>
        <begin position="141"/>
        <end position="164"/>
    </location>
</feature>
<dbReference type="InterPro" id="IPR036259">
    <property type="entry name" value="MFS_trans_sf"/>
</dbReference>
<name>A0ABV2WLM4_9NOCA</name>
<comment type="subcellular location">
    <subcellularLocation>
        <location evidence="1">Cell membrane</location>
        <topology evidence="1">Multi-pass membrane protein</topology>
    </subcellularLocation>
</comment>
<feature type="transmembrane region" description="Helical" evidence="7">
    <location>
        <begin position="83"/>
        <end position="102"/>
    </location>
</feature>
<feature type="transmembrane region" description="Helical" evidence="7">
    <location>
        <begin position="359"/>
        <end position="384"/>
    </location>
</feature>
<evidence type="ECO:0000256" key="7">
    <source>
        <dbReference type="SAM" id="Phobius"/>
    </source>
</evidence>
<feature type="transmembrane region" description="Helical" evidence="7">
    <location>
        <begin position="296"/>
        <end position="315"/>
    </location>
</feature>
<evidence type="ECO:0000256" key="2">
    <source>
        <dbReference type="ARBA" id="ARBA00022448"/>
    </source>
</evidence>
<dbReference type="PANTHER" id="PTHR42718:SF42">
    <property type="entry name" value="EXPORT PROTEIN"/>
    <property type="match status" value="1"/>
</dbReference>
<feature type="domain" description="Major facilitator superfamily (MFS) profile" evidence="8">
    <location>
        <begin position="17"/>
        <end position="455"/>
    </location>
</feature>
<evidence type="ECO:0000256" key="5">
    <source>
        <dbReference type="ARBA" id="ARBA00022989"/>
    </source>
</evidence>
<feature type="transmembrane region" description="Helical" evidence="7">
    <location>
        <begin position="108"/>
        <end position="129"/>
    </location>
</feature>
<evidence type="ECO:0000259" key="8">
    <source>
        <dbReference type="PROSITE" id="PS50850"/>
    </source>
</evidence>
<dbReference type="InterPro" id="IPR011701">
    <property type="entry name" value="MFS"/>
</dbReference>
<dbReference type="Proteomes" id="UP001550628">
    <property type="component" value="Unassembled WGS sequence"/>
</dbReference>
<dbReference type="Gene3D" id="1.20.1720.10">
    <property type="entry name" value="Multidrug resistance protein D"/>
    <property type="match status" value="1"/>
</dbReference>
<keyword evidence="5 7" id="KW-1133">Transmembrane helix</keyword>
<evidence type="ECO:0000313" key="9">
    <source>
        <dbReference type="EMBL" id="MEU1951784.1"/>
    </source>
</evidence>
<dbReference type="PROSITE" id="PS50850">
    <property type="entry name" value="MFS"/>
    <property type="match status" value="1"/>
</dbReference>
<evidence type="ECO:0000256" key="1">
    <source>
        <dbReference type="ARBA" id="ARBA00004651"/>
    </source>
</evidence>
<comment type="caution">
    <text evidence="9">The sequence shown here is derived from an EMBL/GenBank/DDBJ whole genome shotgun (WGS) entry which is preliminary data.</text>
</comment>
<feature type="transmembrane region" description="Helical" evidence="7">
    <location>
        <begin position="396"/>
        <end position="419"/>
    </location>
</feature>
<dbReference type="InterPro" id="IPR004638">
    <property type="entry name" value="EmrB-like"/>
</dbReference>
<evidence type="ECO:0000256" key="4">
    <source>
        <dbReference type="ARBA" id="ARBA00022692"/>
    </source>
</evidence>
<keyword evidence="4 7" id="KW-0812">Transmembrane</keyword>
<evidence type="ECO:0000256" key="6">
    <source>
        <dbReference type="ARBA" id="ARBA00023136"/>
    </source>
</evidence>
<dbReference type="RefSeq" id="WP_356953741.1">
    <property type="nucleotide sequence ID" value="NZ_JBEYBD010000001.1"/>
</dbReference>
<gene>
    <name evidence="9" type="ORF">ABZ510_07960</name>
</gene>
<keyword evidence="10" id="KW-1185">Reference proteome</keyword>
<reference evidence="9 10" key="1">
    <citation type="submission" date="2024-06" db="EMBL/GenBank/DDBJ databases">
        <title>The Natural Products Discovery Center: Release of the First 8490 Sequenced Strains for Exploring Actinobacteria Biosynthetic Diversity.</title>
        <authorList>
            <person name="Kalkreuter E."/>
            <person name="Kautsar S.A."/>
            <person name="Yang D."/>
            <person name="Bader C.D."/>
            <person name="Teijaro C.N."/>
            <person name="Fluegel L."/>
            <person name="Davis C.M."/>
            <person name="Simpson J.R."/>
            <person name="Lauterbach L."/>
            <person name="Steele A.D."/>
            <person name="Gui C."/>
            <person name="Meng S."/>
            <person name="Li G."/>
            <person name="Viehrig K."/>
            <person name="Ye F."/>
            <person name="Su P."/>
            <person name="Kiefer A.F."/>
            <person name="Nichols A."/>
            <person name="Cepeda A.J."/>
            <person name="Yan W."/>
            <person name="Fan B."/>
            <person name="Jiang Y."/>
            <person name="Adhikari A."/>
            <person name="Zheng C.-J."/>
            <person name="Schuster L."/>
            <person name="Cowan T.M."/>
            <person name="Smanski M.J."/>
            <person name="Chevrette M.G."/>
            <person name="De Carvalho L.P.S."/>
            <person name="Shen B."/>
        </authorList>
    </citation>
    <scope>NUCLEOTIDE SEQUENCE [LARGE SCALE GENOMIC DNA]</scope>
    <source>
        <strain evidence="9 10">NPDC019708</strain>
    </source>
</reference>
<feature type="transmembrane region" description="Helical" evidence="7">
    <location>
        <begin position="170"/>
        <end position="191"/>
    </location>
</feature>
<evidence type="ECO:0000256" key="3">
    <source>
        <dbReference type="ARBA" id="ARBA00022475"/>
    </source>
</evidence>
<feature type="transmembrane region" description="Helical" evidence="7">
    <location>
        <begin position="327"/>
        <end position="347"/>
    </location>
</feature>
<dbReference type="NCBIfam" id="TIGR00711">
    <property type="entry name" value="efflux_EmrB"/>
    <property type="match status" value="1"/>
</dbReference>
<protein>
    <submittedName>
        <fullName evidence="9">MFS transporter</fullName>
    </submittedName>
</protein>
<evidence type="ECO:0000313" key="10">
    <source>
        <dbReference type="Proteomes" id="UP001550628"/>
    </source>
</evidence>
<sequence length="483" mass="48863">MNPTELPRLGSAGGRWIVLATVLGSSVASLDATVVNIALPRIGAALDTDVAGLQWTLNGYTLTLASFILLGGSFGDRFGRRKVFVAGAVGFAVASLLCGAAVNIEMLVAARVLQGVAGAMLTPGSLALISASIDNRDQGAAIGLWSGFSGVAGALGPFLGGWLIEVAGWRSIFFLNVPLVAIVVLVSLRHVPESRDPNATTRLDLPGALVVAAALGALTLGLIDELPVLVGAGGVLLAVFVLIEMRSDHPLVPPALFASRVFTVANLVTLAVYAALGGVFFLLVLELQVVAGYSPLRAGLATLPVTLLMLALSAPSGRWAQRHGPRLPMTFGPLLAAGGLILLQRVGPGASYPLDVLPGVLVFGLGLSVLVAPLTGAVLGAVPVSEAGIASGVNNAVARTAQLLAVAALPGLAGISGALDDPAVFDSGFGVAMWICAGLLLTGAALAGVLLRPPRRAPEPERVDCLPQCGVVGPAVAPARAVR</sequence>
<dbReference type="InterPro" id="IPR020846">
    <property type="entry name" value="MFS_dom"/>
</dbReference>
<feature type="transmembrane region" description="Helical" evidence="7">
    <location>
        <begin position="226"/>
        <end position="243"/>
    </location>
</feature>
<feature type="transmembrane region" description="Helical" evidence="7">
    <location>
        <begin position="431"/>
        <end position="451"/>
    </location>
</feature>
<dbReference type="CDD" id="cd17321">
    <property type="entry name" value="MFS_MMR_MDR_like"/>
    <property type="match status" value="1"/>
</dbReference>
<keyword evidence="2" id="KW-0813">Transport</keyword>
<dbReference type="Gene3D" id="1.20.1250.20">
    <property type="entry name" value="MFS general substrate transporter like domains"/>
    <property type="match status" value="1"/>
</dbReference>